<protein>
    <submittedName>
        <fullName evidence="2">Uncharacterized protein</fullName>
    </submittedName>
</protein>
<evidence type="ECO:0000313" key="3">
    <source>
        <dbReference type="Proteomes" id="UP001150941"/>
    </source>
</evidence>
<reference evidence="2" key="1">
    <citation type="submission" date="2022-11" db="EMBL/GenBank/DDBJ databases">
        <authorList>
            <person name="Petersen C."/>
        </authorList>
    </citation>
    <scope>NUCLEOTIDE SEQUENCE</scope>
    <source>
        <strain evidence="2">IBT 19713</strain>
    </source>
</reference>
<reference evidence="2" key="2">
    <citation type="journal article" date="2023" name="IMA Fungus">
        <title>Comparative genomic study of the Penicillium genus elucidates a diverse pangenome and 15 lateral gene transfer events.</title>
        <authorList>
            <person name="Petersen C."/>
            <person name="Sorensen T."/>
            <person name="Nielsen M.R."/>
            <person name="Sondergaard T.E."/>
            <person name="Sorensen J.L."/>
            <person name="Fitzpatrick D.A."/>
            <person name="Frisvad J.C."/>
            <person name="Nielsen K.L."/>
        </authorList>
    </citation>
    <scope>NUCLEOTIDE SEQUENCE</scope>
    <source>
        <strain evidence="2">IBT 19713</strain>
    </source>
</reference>
<dbReference type="GeneID" id="83198860"/>
<evidence type="ECO:0000256" key="1">
    <source>
        <dbReference type="SAM" id="SignalP"/>
    </source>
</evidence>
<dbReference type="Proteomes" id="UP001150941">
    <property type="component" value="Unassembled WGS sequence"/>
</dbReference>
<name>A0A9W9PJJ5_9EURO</name>
<dbReference type="RefSeq" id="XP_058334698.1">
    <property type="nucleotide sequence ID" value="XM_058471557.1"/>
</dbReference>
<dbReference type="AlphaFoldDB" id="A0A9W9PJJ5"/>
<accession>A0A9W9PJJ5</accession>
<dbReference type="OrthoDB" id="2153847at2759"/>
<organism evidence="2 3">
    <name type="scientific">Penicillium chermesinum</name>
    <dbReference type="NCBI Taxonomy" id="63820"/>
    <lineage>
        <taxon>Eukaryota</taxon>
        <taxon>Fungi</taxon>
        <taxon>Dikarya</taxon>
        <taxon>Ascomycota</taxon>
        <taxon>Pezizomycotina</taxon>
        <taxon>Eurotiomycetes</taxon>
        <taxon>Eurotiomycetidae</taxon>
        <taxon>Eurotiales</taxon>
        <taxon>Aspergillaceae</taxon>
        <taxon>Penicillium</taxon>
    </lineage>
</organism>
<gene>
    <name evidence="2" type="ORF">N7468_002260</name>
</gene>
<feature type="chain" id="PRO_5040719393" evidence="1">
    <location>
        <begin position="24"/>
        <end position="324"/>
    </location>
</feature>
<sequence>MPSRVEVLAISALLCQALPGAIAAPGRIWGWDEDTGAPAGYGSLGGVDGDEGHPRFSDLASLEHSLEQGMANGGNSDAGFSRHGGPPVTVTISDCTTAPTATATVTITMQGSSYGIGTVTRTVTNTVTSKGPLATNTVTNTLTRTISQCAATPRPTAKIRTITADASTVTQMVSASVPTITSTVTDTQYTTTESYTETVTETLINTETKTVSVTSTVNAPESSNAPLTGTITNNINYGSCSDATINYATGLQGHTDYTYTTSNQADFPFGAALTIDSVEDFICTRLRSPCNAPQETIDRCYDAERAVAGHSGQEAARVWNELMG</sequence>
<comment type="caution">
    <text evidence="2">The sequence shown here is derived from an EMBL/GenBank/DDBJ whole genome shotgun (WGS) entry which is preliminary data.</text>
</comment>
<feature type="signal peptide" evidence="1">
    <location>
        <begin position="1"/>
        <end position="23"/>
    </location>
</feature>
<dbReference type="EMBL" id="JAPQKS010000002">
    <property type="protein sequence ID" value="KAJ5247277.1"/>
    <property type="molecule type" value="Genomic_DNA"/>
</dbReference>
<keyword evidence="3" id="KW-1185">Reference proteome</keyword>
<evidence type="ECO:0000313" key="2">
    <source>
        <dbReference type="EMBL" id="KAJ5247277.1"/>
    </source>
</evidence>
<proteinExistence type="predicted"/>
<keyword evidence="1" id="KW-0732">Signal</keyword>